<proteinExistence type="predicted"/>
<evidence type="ECO:0000313" key="2">
    <source>
        <dbReference type="EMBL" id="TWT66728.1"/>
    </source>
</evidence>
<accession>A0A5C5XVL4</accession>
<dbReference type="PANTHER" id="PTHR21064">
    <property type="entry name" value="AMINOGLYCOSIDE PHOSPHOTRANSFERASE DOMAIN-CONTAINING PROTEIN-RELATED"/>
    <property type="match status" value="1"/>
</dbReference>
<dbReference type="Proteomes" id="UP000318478">
    <property type="component" value="Unassembled WGS sequence"/>
</dbReference>
<dbReference type="Pfam" id="PF01636">
    <property type="entry name" value="APH"/>
    <property type="match status" value="1"/>
</dbReference>
<dbReference type="EC" id="2.7.1.162" evidence="2"/>
<protein>
    <submittedName>
        <fullName evidence="2">N-acetylhexosamine 1-kinase</fullName>
        <ecNumber evidence="2">2.7.1.162</ecNumber>
    </submittedName>
</protein>
<evidence type="ECO:0000313" key="3">
    <source>
        <dbReference type="Proteomes" id="UP000318478"/>
    </source>
</evidence>
<dbReference type="InterPro" id="IPR011009">
    <property type="entry name" value="Kinase-like_dom_sf"/>
</dbReference>
<dbReference type="AlphaFoldDB" id="A0A5C5XVL4"/>
<evidence type="ECO:0000259" key="1">
    <source>
        <dbReference type="Pfam" id="PF01636"/>
    </source>
</evidence>
<dbReference type="RefSeq" id="WP_146591367.1">
    <property type="nucleotide sequence ID" value="NZ_SJPO01000015.1"/>
</dbReference>
<dbReference type="SUPFAM" id="SSF56112">
    <property type="entry name" value="Protein kinase-like (PK-like)"/>
    <property type="match status" value="1"/>
</dbReference>
<dbReference type="InterPro" id="IPR002575">
    <property type="entry name" value="Aminoglycoside_PTrfase"/>
</dbReference>
<dbReference type="EMBL" id="SJPO01000015">
    <property type="protein sequence ID" value="TWT66728.1"/>
    <property type="molecule type" value="Genomic_DNA"/>
</dbReference>
<organism evidence="2 3">
    <name type="scientific">Posidoniimonas polymericola</name>
    <dbReference type="NCBI Taxonomy" id="2528002"/>
    <lineage>
        <taxon>Bacteria</taxon>
        <taxon>Pseudomonadati</taxon>
        <taxon>Planctomycetota</taxon>
        <taxon>Planctomycetia</taxon>
        <taxon>Pirellulales</taxon>
        <taxon>Lacipirellulaceae</taxon>
        <taxon>Posidoniimonas</taxon>
    </lineage>
</organism>
<reference evidence="2 3" key="1">
    <citation type="submission" date="2019-02" db="EMBL/GenBank/DDBJ databases">
        <title>Deep-cultivation of Planctomycetes and their phenomic and genomic characterization uncovers novel biology.</title>
        <authorList>
            <person name="Wiegand S."/>
            <person name="Jogler M."/>
            <person name="Boedeker C."/>
            <person name="Pinto D."/>
            <person name="Vollmers J."/>
            <person name="Rivas-Marin E."/>
            <person name="Kohn T."/>
            <person name="Peeters S.H."/>
            <person name="Heuer A."/>
            <person name="Rast P."/>
            <person name="Oberbeckmann S."/>
            <person name="Bunk B."/>
            <person name="Jeske O."/>
            <person name="Meyerdierks A."/>
            <person name="Storesund J.E."/>
            <person name="Kallscheuer N."/>
            <person name="Luecker S."/>
            <person name="Lage O.M."/>
            <person name="Pohl T."/>
            <person name="Merkel B.J."/>
            <person name="Hornburger P."/>
            <person name="Mueller R.-W."/>
            <person name="Bruemmer F."/>
            <person name="Labrenz M."/>
            <person name="Spormann A.M."/>
            <person name="Op Den Camp H."/>
            <person name="Overmann J."/>
            <person name="Amann R."/>
            <person name="Jetten M.S.M."/>
            <person name="Mascher T."/>
            <person name="Medema M.H."/>
            <person name="Devos D.P."/>
            <person name="Kaster A.-K."/>
            <person name="Ovreas L."/>
            <person name="Rohde M."/>
            <person name="Galperin M.Y."/>
            <person name="Jogler C."/>
        </authorList>
    </citation>
    <scope>NUCLEOTIDE SEQUENCE [LARGE SCALE GENOMIC DNA]</scope>
    <source>
        <strain evidence="2 3">Pla123a</strain>
    </source>
</reference>
<gene>
    <name evidence="2" type="primary">nahK</name>
    <name evidence="2" type="ORF">Pla123a_46160</name>
</gene>
<dbReference type="Gene3D" id="3.90.1200.10">
    <property type="match status" value="1"/>
</dbReference>
<dbReference type="GO" id="GO:0016301">
    <property type="term" value="F:kinase activity"/>
    <property type="evidence" value="ECO:0007669"/>
    <property type="project" value="UniProtKB-KW"/>
</dbReference>
<dbReference type="OrthoDB" id="526037at2"/>
<dbReference type="PANTHER" id="PTHR21064:SF5">
    <property type="entry name" value="SLR1880 PROTEIN"/>
    <property type="match status" value="1"/>
</dbReference>
<keyword evidence="3" id="KW-1185">Reference proteome</keyword>
<feature type="domain" description="Aminoglycoside phosphotransferase" evidence="1">
    <location>
        <begin position="20"/>
        <end position="262"/>
    </location>
</feature>
<sequence length="359" mass="38723">MRELKGILNQFQGVGAHQSATAIAGGHINDTWLMNTTSGRFVLQRINHHVFRDVDGLMANIQLVTQSIRDRLNSLGVEDRDRLVLELIPTHRGEPFAHSTDGGRWRVYRYIEHSRAAGAVPRAADVFQAGLGFGRFVAWLAEVPGDRLVATIPNFHHGPARLAALVDACGRDLAGRAVDVRAEVELVRRREPLLAGPQQALAAGRLPLRVTHNDAKSSNVLLDEQSGEALAVIDLDTVMPGLVLYDFGDLLRTCASSSAEDDPNTEALTLNASAMEAAAEGFLSGAGGVLSGAERESLAIGPAYMALIMATRFLTDYLEGDVYFKTGRPGHNLDRARNQLALTALFEQHHAGLTSLLGG</sequence>
<comment type="caution">
    <text evidence="2">The sequence shown here is derived from an EMBL/GenBank/DDBJ whole genome shotgun (WGS) entry which is preliminary data.</text>
</comment>
<keyword evidence="2" id="KW-0418">Kinase</keyword>
<dbReference type="InterPro" id="IPR050249">
    <property type="entry name" value="Pseudomonas-type_ThrB"/>
</dbReference>
<keyword evidence="2" id="KW-0808">Transferase</keyword>
<name>A0A5C5XVL4_9BACT</name>